<feature type="transmembrane region" description="Helical" evidence="1">
    <location>
        <begin position="52"/>
        <end position="76"/>
    </location>
</feature>
<evidence type="ECO:0000313" key="2">
    <source>
        <dbReference type="EMBL" id="WVZ19556.1"/>
    </source>
</evidence>
<proteinExistence type="predicted"/>
<evidence type="ECO:0000313" key="3">
    <source>
        <dbReference type="Proteomes" id="UP001374535"/>
    </source>
</evidence>
<dbReference type="GO" id="GO:0072546">
    <property type="term" value="C:EMC complex"/>
    <property type="evidence" value="ECO:0007669"/>
    <property type="project" value="TreeGrafter"/>
</dbReference>
<sequence length="132" mass="15220">MSACRCLVLLQVREPFSIMSVVKSPMGLMVGFMLIVVFLMPKLMENMGMFLIIYLLTFFNFSVSFCLYGCLCFVCVKCFISFRRSLGLILSHTRYYCCLGTSKYKNQVEISEVPYIFLSFSLSPFLNKIFLP</sequence>
<keyword evidence="1" id="KW-1133">Transmembrane helix</keyword>
<gene>
    <name evidence="2" type="ORF">V8G54_006878</name>
</gene>
<dbReference type="AlphaFoldDB" id="A0AAQ3NZV2"/>
<organism evidence="2 3">
    <name type="scientific">Vigna mungo</name>
    <name type="common">Black gram</name>
    <name type="synonym">Phaseolus mungo</name>
    <dbReference type="NCBI Taxonomy" id="3915"/>
    <lineage>
        <taxon>Eukaryota</taxon>
        <taxon>Viridiplantae</taxon>
        <taxon>Streptophyta</taxon>
        <taxon>Embryophyta</taxon>
        <taxon>Tracheophyta</taxon>
        <taxon>Spermatophyta</taxon>
        <taxon>Magnoliopsida</taxon>
        <taxon>eudicotyledons</taxon>
        <taxon>Gunneridae</taxon>
        <taxon>Pentapetalae</taxon>
        <taxon>rosids</taxon>
        <taxon>fabids</taxon>
        <taxon>Fabales</taxon>
        <taxon>Fabaceae</taxon>
        <taxon>Papilionoideae</taxon>
        <taxon>50 kb inversion clade</taxon>
        <taxon>NPAAA clade</taxon>
        <taxon>indigoferoid/millettioid clade</taxon>
        <taxon>Phaseoleae</taxon>
        <taxon>Vigna</taxon>
    </lineage>
</organism>
<keyword evidence="3" id="KW-1185">Reference proteome</keyword>
<dbReference type="Proteomes" id="UP001374535">
    <property type="component" value="Chromosome 2"/>
</dbReference>
<dbReference type="PANTHER" id="PTHR13605">
    <property type="entry name" value="ER MEMBRANE PROTEIN COMPLEX SUBUNIT 7"/>
    <property type="match status" value="1"/>
</dbReference>
<keyword evidence="1" id="KW-0812">Transmembrane</keyword>
<keyword evidence="1" id="KW-0472">Membrane</keyword>
<accession>A0AAQ3NZV2</accession>
<dbReference type="EMBL" id="CP144699">
    <property type="protein sequence ID" value="WVZ19556.1"/>
    <property type="molecule type" value="Genomic_DNA"/>
</dbReference>
<reference evidence="2 3" key="1">
    <citation type="journal article" date="2023" name="Life. Sci Alliance">
        <title>Evolutionary insights into 3D genome organization and epigenetic landscape of Vigna mungo.</title>
        <authorList>
            <person name="Junaid A."/>
            <person name="Singh B."/>
            <person name="Bhatia S."/>
        </authorList>
    </citation>
    <scope>NUCLEOTIDE SEQUENCE [LARGE SCALE GENOMIC DNA]</scope>
    <source>
        <strain evidence="2">Urdbean</strain>
    </source>
</reference>
<dbReference type="InterPro" id="IPR039163">
    <property type="entry name" value="EMC7"/>
</dbReference>
<evidence type="ECO:0000256" key="1">
    <source>
        <dbReference type="SAM" id="Phobius"/>
    </source>
</evidence>
<dbReference type="PANTHER" id="PTHR13605:SF4">
    <property type="entry name" value="ER MEMBRANE PROTEIN COMPLEX SUBUNIT 7"/>
    <property type="match status" value="1"/>
</dbReference>
<protein>
    <submittedName>
        <fullName evidence="2">Uncharacterized protein</fullName>
    </submittedName>
</protein>
<name>A0AAQ3NZV2_VIGMU</name>
<feature type="transmembrane region" description="Helical" evidence="1">
    <location>
        <begin position="21"/>
        <end position="40"/>
    </location>
</feature>